<feature type="compositionally biased region" description="Low complexity" evidence="1">
    <location>
        <begin position="553"/>
        <end position="564"/>
    </location>
</feature>
<feature type="compositionally biased region" description="Polar residues" evidence="1">
    <location>
        <begin position="380"/>
        <end position="399"/>
    </location>
</feature>
<feature type="compositionally biased region" description="Polar residues" evidence="1">
    <location>
        <begin position="834"/>
        <end position="847"/>
    </location>
</feature>
<feature type="compositionally biased region" description="Polar residues" evidence="1">
    <location>
        <begin position="296"/>
        <end position="313"/>
    </location>
</feature>
<feature type="compositionally biased region" description="Polar residues" evidence="1">
    <location>
        <begin position="493"/>
        <end position="507"/>
    </location>
</feature>
<feature type="region of interest" description="Disordered" evidence="1">
    <location>
        <begin position="1175"/>
        <end position="1205"/>
    </location>
</feature>
<feature type="region of interest" description="Disordered" evidence="1">
    <location>
        <begin position="650"/>
        <end position="722"/>
    </location>
</feature>
<evidence type="ECO:0000256" key="1">
    <source>
        <dbReference type="SAM" id="MobiDB-lite"/>
    </source>
</evidence>
<dbReference type="InParanoid" id="F0XQ52"/>
<evidence type="ECO:0000313" key="2">
    <source>
        <dbReference type="EMBL" id="EFX00047.1"/>
    </source>
</evidence>
<feature type="compositionally biased region" description="Acidic residues" evidence="1">
    <location>
        <begin position="1431"/>
        <end position="1446"/>
    </location>
</feature>
<feature type="compositionally biased region" description="Polar residues" evidence="1">
    <location>
        <begin position="1176"/>
        <end position="1203"/>
    </location>
</feature>
<feature type="compositionally biased region" description="Low complexity" evidence="1">
    <location>
        <begin position="185"/>
        <end position="216"/>
    </location>
</feature>
<proteinExistence type="predicted"/>
<feature type="compositionally biased region" description="Low complexity" evidence="1">
    <location>
        <begin position="739"/>
        <end position="763"/>
    </location>
</feature>
<feature type="region of interest" description="Disordered" evidence="1">
    <location>
        <begin position="735"/>
        <end position="887"/>
    </location>
</feature>
<protein>
    <submittedName>
        <fullName evidence="2">Uncharacterized protein</fullName>
    </submittedName>
</protein>
<sequence>MAPFLSSSRTAKAPKSPKSPGRSLFGKALPTTPSFNRLFSSSSSSVAAAAAEQPALPPLPPPSSNLLDSATYSFVPSAQVSGAPPASDYSNYPAYPSSANTAAIRGPQPPYAPTRRPVPGINMNSTSAASLATSVSSATMPLPSFSNRLASKQLPPQPPQLPAEQPQSPSLSPVRAIRRRPVGRAASETTSTSQTAAMTASPPLASSSPVAVSTSPQLPDLPTSSVSLLGLPELPAFTSLSADVEPSRQLPRQRSPPLPSQLKSHLIAPSPPPRAASPGGASISSILSAYSQSSLHAGQSSASEDTANTNHSSYLAGLAPSLKGTGTTGPKDGDDGLTPLSYLLEEDYGEAEDGSEVTEEELFRHYGQYDPEEDSHASLDASNVSTTIAPPSPLPTKNGQTAQQQQQALPPRSTSLRDPAFAPESVPSSDDRTLPPLPVGEASLKPSFNAPTATATTAPASELWKRRIENADGAPSLPELDLTFASTVTTASGSTFANSNAEQQKQLPSRHPQGPSTLRNQPALPPPLSPLPPPPARTNTDQLHAPPRSPFLSVSPAAVAASSPRPGLPGRDIRPSRQASPAVTPTPVSVNSASAAQSPLSPETSSEASATPVELVGSPALNTPNSSATSPVFSSFSKMGHSFSKFEAKVENKLKRKDPKNSVSGTKAATVPSPAKDVSSSPSPQLPVPASQPSLSSAPPLQRLPTPDYDDEEDRSKHALFNGTATNGAVIASNGSAIPATSTPPVYAPASPATSPTASPASTLGLGILPPPAPFARMDSGQISPRSSPRPAAQPQFRSALPGRDIRPAKNVNVSTVASPGQTQSPQPQQFAPRTSSRKVSFSTPSPRDQFHSPDDASTVSESSSQLTIKAMPPPMQQPPSSPSKPGMLPVFPVGYMSPMAPGTVVAAPLPGPVHFLCLHRHREMFRDRNTYHPLSCQACQTPDRSVRWRCKWCCLRVCTSCQAALQSEAISGDLERLMAQLAQRGSGGGMEPYGSIGQGSPLAYELPAIQEANDVDSITPARRTRALLSLAEGGRKWAKNVFAEAAASVTSADESGPDAIAAEAPNRRVGRRLIDGAAGRGSTQAAVAEQAVADDEHTDWLRRDARAATTDSDSLGLDNDKGQHVADPSSTSKVPVDQDDGSIVILDIFVDLLPLLSALVFVCAAASQLVRRTAVSHQSLVRSSRSAWPATTDSHTAGTPKSRQYRLKRRLPRPHPIDHDHSGTVAAVDRVHDSNADEQDEQTGQDDFFGHRPDSSHSPAATLGRVVLGQQLDHDGHDDNQCQQEEPDDAACLVAPSTTVCHDRQHVGPHYSPAKSLVPKPRTAAILAPPSPSKRPANVALSAETARLQTVLLQLHLLHRDSAATTAAWHASARELLGRRFAMLAAADIELARAAAVQVERANAAALQRWKGGGIHTLDENVQALDEVLAEGDESEDDEDDDEDGSSLLLLLPGESHKDPALVLDAAWHADCANLTRKLEGWQRQLDILGDGNMNGGGKGDGDGLDGGGTSSLDRILGGCRRLVDDMLAELNVMQQLERDAAEQELAWIRRMNSALDGRESTSRQLSDSISSIGSIDSIGWAAPRAGAIWRVM</sequence>
<name>F0XQ52_GROCL</name>
<reference evidence="2 3" key="1">
    <citation type="journal article" date="2011" name="Proc. Natl. Acad. Sci. U.S.A.">
        <title>Genome and transcriptome analyses of the mountain pine beetle-fungal symbiont Grosmannia clavigera, a lodgepole pine pathogen.</title>
        <authorList>
            <person name="DiGuistini S."/>
            <person name="Wang Y."/>
            <person name="Liao N.Y."/>
            <person name="Taylor G."/>
            <person name="Tanguay P."/>
            <person name="Feau N."/>
            <person name="Henrissat B."/>
            <person name="Chan S.K."/>
            <person name="Hesse-Orce U."/>
            <person name="Alamouti S.M."/>
            <person name="Tsui C.K.M."/>
            <person name="Docking R.T."/>
            <person name="Levasseur A."/>
            <person name="Haridas S."/>
            <person name="Robertson G."/>
            <person name="Birol I."/>
            <person name="Holt R.A."/>
            <person name="Marra M.A."/>
            <person name="Hamelin R.C."/>
            <person name="Hirst M."/>
            <person name="Jones S.J.M."/>
            <person name="Bohlmann J."/>
            <person name="Breuil C."/>
        </authorList>
    </citation>
    <scope>NUCLEOTIDE SEQUENCE [LARGE SCALE GENOMIC DNA]</scope>
    <source>
        <strain evidence="3">kw1407 / UAMH 11150</strain>
    </source>
</reference>
<feature type="compositionally biased region" description="Pro residues" evidence="1">
    <location>
        <begin position="523"/>
        <end position="536"/>
    </location>
</feature>
<accession>F0XQ52</accession>
<feature type="compositionally biased region" description="Low complexity" evidence="1">
    <location>
        <begin position="276"/>
        <end position="295"/>
    </location>
</feature>
<dbReference type="eggNOG" id="ENOG502T105">
    <property type="taxonomic scope" value="Eukaryota"/>
</dbReference>
<feature type="region of interest" description="Disordered" evidence="1">
    <location>
        <begin position="1109"/>
        <end position="1138"/>
    </location>
</feature>
<dbReference type="EMBL" id="GL629801">
    <property type="protein sequence ID" value="EFX00047.1"/>
    <property type="molecule type" value="Genomic_DNA"/>
</dbReference>
<feature type="compositionally biased region" description="Low complexity" evidence="1">
    <location>
        <begin position="125"/>
        <end position="139"/>
    </location>
</feature>
<feature type="compositionally biased region" description="Polar residues" evidence="1">
    <location>
        <begin position="71"/>
        <end position="80"/>
    </location>
</feature>
<feature type="compositionally biased region" description="Low complexity" evidence="1">
    <location>
        <begin position="784"/>
        <end position="796"/>
    </location>
</feature>
<feature type="region of interest" description="Disordered" evidence="1">
    <location>
        <begin position="1"/>
        <end position="29"/>
    </location>
</feature>
<feature type="region of interest" description="Disordered" evidence="1">
    <location>
        <begin position="493"/>
        <end position="637"/>
    </location>
</feature>
<gene>
    <name evidence="2" type="ORF">CMQ_7049</name>
</gene>
<feature type="compositionally biased region" description="Low complexity" evidence="1">
    <location>
        <begin position="162"/>
        <end position="173"/>
    </location>
</feature>
<feature type="region of interest" description="Disordered" evidence="1">
    <location>
        <begin position="240"/>
        <end position="478"/>
    </location>
</feature>
<dbReference type="STRING" id="655863.F0XQ52"/>
<organism evidence="3">
    <name type="scientific">Grosmannia clavigera (strain kw1407 / UAMH 11150)</name>
    <name type="common">Blue stain fungus</name>
    <name type="synonym">Graphiocladiella clavigera</name>
    <dbReference type="NCBI Taxonomy" id="655863"/>
    <lineage>
        <taxon>Eukaryota</taxon>
        <taxon>Fungi</taxon>
        <taxon>Dikarya</taxon>
        <taxon>Ascomycota</taxon>
        <taxon>Pezizomycotina</taxon>
        <taxon>Sordariomycetes</taxon>
        <taxon>Sordariomycetidae</taxon>
        <taxon>Ophiostomatales</taxon>
        <taxon>Ophiostomataceae</taxon>
        <taxon>Leptographium</taxon>
    </lineage>
</organism>
<dbReference type="RefSeq" id="XP_014169529.1">
    <property type="nucleotide sequence ID" value="XM_014314054.1"/>
</dbReference>
<feature type="compositionally biased region" description="Low complexity" evidence="1">
    <location>
        <begin position="820"/>
        <end position="833"/>
    </location>
</feature>
<feature type="compositionally biased region" description="Polar residues" evidence="1">
    <location>
        <begin position="1"/>
        <end position="10"/>
    </location>
</feature>
<feature type="region of interest" description="Disordered" evidence="1">
    <location>
        <begin position="1235"/>
        <end position="1261"/>
    </location>
</feature>
<dbReference type="HOGENOM" id="CLU_244559_0_0_1"/>
<feature type="region of interest" description="Disordered" evidence="1">
    <location>
        <begin position="46"/>
        <end position="228"/>
    </location>
</feature>
<keyword evidence="3" id="KW-1185">Reference proteome</keyword>
<dbReference type="Proteomes" id="UP000007796">
    <property type="component" value="Unassembled WGS sequence"/>
</dbReference>
<feature type="compositionally biased region" description="Polar residues" evidence="1">
    <location>
        <begin position="577"/>
        <end position="609"/>
    </location>
</feature>
<feature type="compositionally biased region" description="Pro residues" evidence="1">
    <location>
        <begin position="872"/>
        <end position="883"/>
    </location>
</feature>
<feature type="compositionally biased region" description="Low complexity" evidence="1">
    <location>
        <begin position="678"/>
        <end position="700"/>
    </location>
</feature>
<feature type="compositionally biased region" description="Polar residues" evidence="1">
    <location>
        <begin position="856"/>
        <end position="868"/>
    </location>
</feature>
<feature type="compositionally biased region" description="Low complexity" evidence="1">
    <location>
        <begin position="450"/>
        <end position="460"/>
    </location>
</feature>
<feature type="compositionally biased region" description="Low complexity" evidence="1">
    <location>
        <begin position="626"/>
        <end position="637"/>
    </location>
</feature>
<feature type="compositionally biased region" description="Low complexity" evidence="1">
    <location>
        <begin position="322"/>
        <end position="340"/>
    </location>
</feature>
<dbReference type="OrthoDB" id="5425130at2759"/>
<feature type="region of interest" description="Disordered" evidence="1">
    <location>
        <begin position="1431"/>
        <end position="1451"/>
    </location>
</feature>
<feature type="compositionally biased region" description="Acidic residues" evidence="1">
    <location>
        <begin position="344"/>
        <end position="360"/>
    </location>
</feature>
<dbReference type="GeneID" id="25980550"/>
<evidence type="ECO:0000313" key="3">
    <source>
        <dbReference type="Proteomes" id="UP000007796"/>
    </source>
</evidence>